<protein>
    <submittedName>
        <fullName evidence="1">Uncharacterized protein</fullName>
    </submittedName>
</protein>
<name>A0A0C1H466_9BACT</name>
<reference evidence="1 2" key="1">
    <citation type="journal article" date="2014" name="Mol. Biol. Evol.">
        <title>Massive expansion of Ubiquitination-related gene families within the Chlamydiae.</title>
        <authorList>
            <person name="Domman D."/>
            <person name="Collingro A."/>
            <person name="Lagkouvardos I."/>
            <person name="Gehre L."/>
            <person name="Weinmaier T."/>
            <person name="Rattei T."/>
            <person name="Subtil A."/>
            <person name="Horn M."/>
        </authorList>
    </citation>
    <scope>NUCLEOTIDE SEQUENCE [LARGE SCALE GENOMIC DNA]</scope>
    <source>
        <strain evidence="1 2">EI2</strain>
    </source>
</reference>
<gene>
    <name evidence="1" type="ORF">DB44_CK00070</name>
</gene>
<proteinExistence type="predicted"/>
<accession>A0A0C1H466</accession>
<comment type="caution">
    <text evidence="1">The sequence shown here is derived from an EMBL/GenBank/DDBJ whole genome shotgun (WGS) entry which is preliminary data.</text>
</comment>
<sequence>MNYKNYEYRELIMKIKFYQLTSVLIVAFSWKFLTAAKIAEEQLTPLELSYIEEKRFKEIPTEVHALLQSTGQNPVNFDDEELLYRIHNDAYYAPMAISGNADVIQLNDGSHWSVHPYQTEIIRHWVQTDIIFIKPQSSCFSSYAYVLQNRSTRETIEVNLISAPQSMSSATRWIVNLEPRKKLIQLNDNTIWQINQDDYTFREWHIGQLVLVGVNNHWRIAQFPHILINTALYGVPYSEAEFIGYPTY</sequence>
<dbReference type="Proteomes" id="UP000031465">
    <property type="component" value="Unassembled WGS sequence"/>
</dbReference>
<organism evidence="1 2">
    <name type="scientific">Candidatus Protochlamydia amoebophila</name>
    <dbReference type="NCBI Taxonomy" id="362787"/>
    <lineage>
        <taxon>Bacteria</taxon>
        <taxon>Pseudomonadati</taxon>
        <taxon>Chlamydiota</taxon>
        <taxon>Chlamydiia</taxon>
        <taxon>Parachlamydiales</taxon>
        <taxon>Parachlamydiaceae</taxon>
        <taxon>Candidatus Protochlamydia</taxon>
    </lineage>
</organism>
<dbReference type="PATRIC" id="fig|362787.3.peg.861"/>
<evidence type="ECO:0000313" key="2">
    <source>
        <dbReference type="Proteomes" id="UP000031465"/>
    </source>
</evidence>
<dbReference type="AlphaFoldDB" id="A0A0C1H466"/>
<dbReference type="EMBL" id="JSAN01000057">
    <property type="protein sequence ID" value="KIC72334.1"/>
    <property type="molecule type" value="Genomic_DNA"/>
</dbReference>
<evidence type="ECO:0000313" key="1">
    <source>
        <dbReference type="EMBL" id="KIC72334.1"/>
    </source>
</evidence>